<evidence type="ECO:0000256" key="2">
    <source>
        <dbReference type="ARBA" id="ARBA00022448"/>
    </source>
</evidence>
<dbReference type="PROSITE" id="PS50850">
    <property type="entry name" value="MFS"/>
    <property type="match status" value="1"/>
</dbReference>
<sequence>MAARRSPWAVLVVTTLGSMLMFVNATSINVALPAISGDLGVTAATADWFLLAYMLALSMTVLVFSRLSDMFGRRRLYLAGLVLMIAASLIASLVADPIALIVLRALQGVAAASIIPNANAIISDAFPPAMLTVGLSINIMMASAASIVGPVVGGLLLDSLGWRSLFLVNVPFGVLALLLGLVILPRDHRRQSAGDRFDVAGALLVAAALAALLLGVNRVSVWGLGDPRVLALFAAALVLGVVFAVVERRTTVALIDTSILVERARALALTSAFLMAFPQSAVLVLVVLHQQLALGVSSVQAGLMAAVTAAALVVTSPLAGILARRFSSRTVSSIGCALSAVGYGLTAASFGTSSGGALIAGLLLVGAGNGVFTAPNTAAIMSGLPASRRGIANGVRSLLFNGAQTTGTAVALVLVTAGLAAVGIDGYDTVVTDPATVAPAFVAAGLLLAAFGIAATIASIARGGSWLAAPARSARTRPDAVPWETIPTPALRGEGP</sequence>
<organism evidence="8 9">
    <name type="scientific">Rathayibacter oskolensis</name>
    <dbReference type="NCBI Taxonomy" id="1891671"/>
    <lineage>
        <taxon>Bacteria</taxon>
        <taxon>Bacillati</taxon>
        <taxon>Actinomycetota</taxon>
        <taxon>Actinomycetes</taxon>
        <taxon>Micrococcales</taxon>
        <taxon>Microbacteriaceae</taxon>
        <taxon>Rathayibacter</taxon>
    </lineage>
</organism>
<dbReference type="PANTHER" id="PTHR42718">
    <property type="entry name" value="MAJOR FACILITATOR SUPERFAMILY MULTIDRUG TRANSPORTER MFSC"/>
    <property type="match status" value="1"/>
</dbReference>
<feature type="transmembrane region" description="Helical" evidence="6">
    <location>
        <begin position="398"/>
        <end position="424"/>
    </location>
</feature>
<feature type="transmembrane region" description="Helical" evidence="6">
    <location>
        <begin position="301"/>
        <end position="323"/>
    </location>
</feature>
<feature type="transmembrane region" description="Helical" evidence="6">
    <location>
        <begin position="330"/>
        <end position="351"/>
    </location>
</feature>
<feature type="transmembrane region" description="Helical" evidence="6">
    <location>
        <begin position="228"/>
        <end position="246"/>
    </location>
</feature>
<dbReference type="AlphaFoldDB" id="A0A1X7PG75"/>
<feature type="transmembrane region" description="Helical" evidence="6">
    <location>
        <begin position="436"/>
        <end position="458"/>
    </location>
</feature>
<dbReference type="InterPro" id="IPR020846">
    <property type="entry name" value="MFS_dom"/>
</dbReference>
<comment type="subcellular location">
    <subcellularLocation>
        <location evidence="1">Cell membrane</location>
        <topology evidence="1">Multi-pass membrane protein</topology>
    </subcellularLocation>
</comment>
<feature type="transmembrane region" description="Helical" evidence="6">
    <location>
        <begin position="76"/>
        <end position="95"/>
    </location>
</feature>
<feature type="transmembrane region" description="Helical" evidence="6">
    <location>
        <begin position="266"/>
        <end position="289"/>
    </location>
</feature>
<dbReference type="GO" id="GO:0005886">
    <property type="term" value="C:plasma membrane"/>
    <property type="evidence" value="ECO:0007669"/>
    <property type="project" value="UniProtKB-SubCell"/>
</dbReference>
<feature type="domain" description="Major facilitator superfamily (MFS) profile" evidence="7">
    <location>
        <begin position="10"/>
        <end position="457"/>
    </location>
</feature>
<dbReference type="Proteomes" id="UP000193711">
    <property type="component" value="Unassembled WGS sequence"/>
</dbReference>
<dbReference type="CDD" id="cd17321">
    <property type="entry name" value="MFS_MMR_MDR_like"/>
    <property type="match status" value="1"/>
</dbReference>
<dbReference type="InterPro" id="IPR011701">
    <property type="entry name" value="MFS"/>
</dbReference>
<dbReference type="Gene3D" id="1.20.1250.20">
    <property type="entry name" value="MFS general substrate transporter like domains"/>
    <property type="match status" value="1"/>
</dbReference>
<evidence type="ECO:0000256" key="6">
    <source>
        <dbReference type="SAM" id="Phobius"/>
    </source>
</evidence>
<evidence type="ECO:0000256" key="5">
    <source>
        <dbReference type="ARBA" id="ARBA00023136"/>
    </source>
</evidence>
<evidence type="ECO:0000256" key="3">
    <source>
        <dbReference type="ARBA" id="ARBA00022692"/>
    </source>
</evidence>
<gene>
    <name evidence="8" type="ORF">SAMN06295885_3342</name>
</gene>
<keyword evidence="3 6" id="KW-0812">Transmembrane</keyword>
<feature type="transmembrane region" description="Helical" evidence="6">
    <location>
        <begin position="129"/>
        <end position="152"/>
    </location>
</feature>
<dbReference type="Pfam" id="PF07690">
    <property type="entry name" value="MFS_1"/>
    <property type="match status" value="2"/>
</dbReference>
<keyword evidence="9" id="KW-1185">Reference proteome</keyword>
<evidence type="ECO:0000313" key="8">
    <source>
        <dbReference type="EMBL" id="SMH49508.1"/>
    </source>
</evidence>
<feature type="transmembrane region" description="Helical" evidence="6">
    <location>
        <begin position="357"/>
        <end position="378"/>
    </location>
</feature>
<keyword evidence="4 6" id="KW-1133">Transmembrane helix</keyword>
<protein>
    <submittedName>
        <fullName evidence="8">Drug resistance transporter, EmrB/QacA subfamily</fullName>
    </submittedName>
</protein>
<evidence type="ECO:0000256" key="4">
    <source>
        <dbReference type="ARBA" id="ARBA00022989"/>
    </source>
</evidence>
<name>A0A1X7PG75_9MICO</name>
<dbReference type="OrthoDB" id="102502at2"/>
<feature type="transmembrane region" description="Helical" evidence="6">
    <location>
        <begin position="101"/>
        <end position="122"/>
    </location>
</feature>
<evidence type="ECO:0000256" key="1">
    <source>
        <dbReference type="ARBA" id="ARBA00004651"/>
    </source>
</evidence>
<dbReference type="Gene3D" id="1.20.1720.10">
    <property type="entry name" value="Multidrug resistance protein D"/>
    <property type="match status" value="1"/>
</dbReference>
<dbReference type="GO" id="GO:0022857">
    <property type="term" value="F:transmembrane transporter activity"/>
    <property type="evidence" value="ECO:0007669"/>
    <property type="project" value="InterPro"/>
</dbReference>
<evidence type="ECO:0000259" key="7">
    <source>
        <dbReference type="PROSITE" id="PS50850"/>
    </source>
</evidence>
<keyword evidence="5 6" id="KW-0472">Membrane</keyword>
<dbReference type="InterPro" id="IPR036259">
    <property type="entry name" value="MFS_trans_sf"/>
</dbReference>
<keyword evidence="2" id="KW-0813">Transport</keyword>
<dbReference type="EMBL" id="FXBM01000003">
    <property type="protein sequence ID" value="SMH49508.1"/>
    <property type="molecule type" value="Genomic_DNA"/>
</dbReference>
<accession>A0A1X7PG75</accession>
<dbReference type="RefSeq" id="WP_085477718.1">
    <property type="nucleotide sequence ID" value="NZ_FXBM01000003.1"/>
</dbReference>
<reference evidence="9" key="1">
    <citation type="submission" date="2017-04" db="EMBL/GenBank/DDBJ databases">
        <authorList>
            <person name="Varghese N."/>
            <person name="Submissions S."/>
        </authorList>
    </citation>
    <scope>NUCLEOTIDE SEQUENCE [LARGE SCALE GENOMIC DNA]</scope>
    <source>
        <strain evidence="9">VKM Ac-2121</strain>
    </source>
</reference>
<proteinExistence type="predicted"/>
<dbReference type="STRING" id="1891671.SAMN06295885_3342"/>
<evidence type="ECO:0000313" key="9">
    <source>
        <dbReference type="Proteomes" id="UP000193711"/>
    </source>
</evidence>
<feature type="transmembrane region" description="Helical" evidence="6">
    <location>
        <begin position="197"/>
        <end position="216"/>
    </location>
</feature>
<dbReference type="SUPFAM" id="SSF103473">
    <property type="entry name" value="MFS general substrate transporter"/>
    <property type="match status" value="1"/>
</dbReference>
<feature type="transmembrane region" description="Helical" evidence="6">
    <location>
        <begin position="41"/>
        <end position="64"/>
    </location>
</feature>
<dbReference type="PANTHER" id="PTHR42718:SF9">
    <property type="entry name" value="MAJOR FACILITATOR SUPERFAMILY MULTIDRUG TRANSPORTER MFSC"/>
    <property type="match status" value="1"/>
</dbReference>
<feature type="transmembrane region" description="Helical" evidence="6">
    <location>
        <begin position="164"/>
        <end position="185"/>
    </location>
</feature>